<sequence length="114" mass="12719">RSVMYYLASTMHINHAHKMRGSRWADQQSSFDDMKAKVPQTMAASARYVEDHALKGPFVMGDTLSLADPYLFMVCNWLKGDEVDPADYPRISAFMAAMESRASVKAVRAAGMLP</sequence>
<feature type="domain" description="GST C-terminal" evidence="1">
    <location>
        <begin position="1"/>
        <end position="114"/>
    </location>
</feature>
<dbReference type="RefSeq" id="WP_188078403.1">
    <property type="nucleotide sequence ID" value="NZ_VINQ01000098.1"/>
</dbReference>
<proteinExistence type="predicted"/>
<dbReference type="Gene3D" id="1.20.1050.10">
    <property type="match status" value="1"/>
</dbReference>
<evidence type="ECO:0000259" key="1">
    <source>
        <dbReference type="PROSITE" id="PS50405"/>
    </source>
</evidence>
<dbReference type="Proteomes" id="UP000325291">
    <property type="component" value="Unassembled WGS sequence"/>
</dbReference>
<accession>A0A5A9YWL5</accession>
<dbReference type="PROSITE" id="PS50405">
    <property type="entry name" value="GST_CTER"/>
    <property type="match status" value="1"/>
</dbReference>
<dbReference type="EMBL" id="VINQ01000098">
    <property type="protein sequence ID" value="KAA0909342.1"/>
    <property type="molecule type" value="Genomic_DNA"/>
</dbReference>
<dbReference type="GO" id="GO:0016740">
    <property type="term" value="F:transferase activity"/>
    <property type="evidence" value="ECO:0007669"/>
    <property type="project" value="UniProtKB-KW"/>
</dbReference>
<dbReference type="Pfam" id="PF14497">
    <property type="entry name" value="GST_C_3"/>
    <property type="match status" value="1"/>
</dbReference>
<dbReference type="InterPro" id="IPR010987">
    <property type="entry name" value="Glutathione-S-Trfase_C-like"/>
</dbReference>
<dbReference type="SUPFAM" id="SSF47616">
    <property type="entry name" value="GST C-terminal domain-like"/>
    <property type="match status" value="1"/>
</dbReference>
<feature type="non-terminal residue" evidence="2">
    <location>
        <position position="1"/>
    </location>
</feature>
<gene>
    <name evidence="2" type="ORF">FLO80_21915</name>
</gene>
<keyword evidence="2" id="KW-0808">Transferase</keyword>
<keyword evidence="3" id="KW-1185">Reference proteome</keyword>
<dbReference type="InterPro" id="IPR004046">
    <property type="entry name" value="GST_C"/>
</dbReference>
<dbReference type="AlphaFoldDB" id="A0A5A9YWL5"/>
<comment type="caution">
    <text evidence="2">The sequence shown here is derived from an EMBL/GenBank/DDBJ whole genome shotgun (WGS) entry which is preliminary data.</text>
</comment>
<dbReference type="CDD" id="cd03188">
    <property type="entry name" value="GST_C_Beta"/>
    <property type="match status" value="1"/>
</dbReference>
<evidence type="ECO:0000313" key="2">
    <source>
        <dbReference type="EMBL" id="KAA0909342.1"/>
    </source>
</evidence>
<protein>
    <submittedName>
        <fullName evidence="2">Glutathione S-transferase</fullName>
    </submittedName>
</protein>
<dbReference type="InterPro" id="IPR036282">
    <property type="entry name" value="Glutathione-S-Trfase_C_sf"/>
</dbReference>
<evidence type="ECO:0000313" key="3">
    <source>
        <dbReference type="Proteomes" id="UP000325291"/>
    </source>
</evidence>
<reference evidence="2 3" key="1">
    <citation type="submission" date="2019-07" db="EMBL/GenBank/DDBJ databases">
        <title>Aquicoccus porphyridii gen. nov., sp. nov., isolated from a small marine red alga, Porphyridium marinum.</title>
        <authorList>
            <person name="Liu L."/>
        </authorList>
    </citation>
    <scope>NUCLEOTIDE SEQUENCE [LARGE SCALE GENOMIC DNA]</scope>
    <source>
        <strain evidence="2 3">L1 8-17</strain>
    </source>
</reference>
<name>A0A5A9YWL5_9RHOB</name>
<organism evidence="2 3">
    <name type="scientific">Aquicoccus porphyridii</name>
    <dbReference type="NCBI Taxonomy" id="1852029"/>
    <lineage>
        <taxon>Bacteria</taxon>
        <taxon>Pseudomonadati</taxon>
        <taxon>Pseudomonadota</taxon>
        <taxon>Alphaproteobacteria</taxon>
        <taxon>Rhodobacterales</taxon>
        <taxon>Paracoccaceae</taxon>
        <taxon>Aquicoccus</taxon>
    </lineage>
</organism>